<comment type="caution">
    <text evidence="2">The sequence shown here is derived from an EMBL/GenBank/DDBJ whole genome shotgun (WGS) entry which is preliminary data.</text>
</comment>
<gene>
    <name evidence="2" type="ORF">KQP761_LOCUS21545</name>
</gene>
<dbReference type="OrthoDB" id="10037653at2759"/>
<sequence length="372" mass="42553">MLVQHFLPSTNATPSCDSSFSPCSPSTITSSLMTNKKASILSPFFNSESTGFQPTIDQNIRFGRSEKIKTHLSAWPSKLTSVMEIHRQRFSQLNPRFKQQRATATLLQSVQQPVVCPAILPPTTRPQHRQQPRSKQNQQTHFPPAQSNRRPNTAQVKQQQQQQQQSLSEPNRQYITLTNLTKILHVLQTQVRKNDNETSTDMSTSTSNSAKQRVQQHLQDTAARWWKPIRSSDCQTQIQAPSSIYTYGTSVTSTNVPSTDLVQQHRHEPDSFPLITIVSNSTRQFQMPSSNGNEILKYDESESSTEIQTSTIIPSIVQPPTTAVNPKRIRQEPLIMQPRGMRLHSYDNHHHYYYKNPNTMNFLHQQRLIRQT</sequence>
<dbReference type="Proteomes" id="UP000663834">
    <property type="component" value="Unassembled WGS sequence"/>
</dbReference>
<dbReference type="EMBL" id="CAJNOW010011149">
    <property type="protein sequence ID" value="CAF1594341.1"/>
    <property type="molecule type" value="Genomic_DNA"/>
</dbReference>
<evidence type="ECO:0000256" key="1">
    <source>
        <dbReference type="SAM" id="MobiDB-lite"/>
    </source>
</evidence>
<protein>
    <submittedName>
        <fullName evidence="2">Uncharacterized protein</fullName>
    </submittedName>
</protein>
<organism evidence="2 3">
    <name type="scientific">Rotaria magnacalcarata</name>
    <dbReference type="NCBI Taxonomy" id="392030"/>
    <lineage>
        <taxon>Eukaryota</taxon>
        <taxon>Metazoa</taxon>
        <taxon>Spiralia</taxon>
        <taxon>Gnathifera</taxon>
        <taxon>Rotifera</taxon>
        <taxon>Eurotatoria</taxon>
        <taxon>Bdelloidea</taxon>
        <taxon>Philodinida</taxon>
        <taxon>Philodinidae</taxon>
        <taxon>Rotaria</taxon>
    </lineage>
</organism>
<feature type="region of interest" description="Disordered" evidence="1">
    <location>
        <begin position="118"/>
        <end position="172"/>
    </location>
</feature>
<proteinExistence type="predicted"/>
<reference evidence="2" key="1">
    <citation type="submission" date="2021-02" db="EMBL/GenBank/DDBJ databases">
        <authorList>
            <person name="Nowell W R."/>
        </authorList>
    </citation>
    <scope>NUCLEOTIDE SEQUENCE</scope>
</reference>
<evidence type="ECO:0000313" key="3">
    <source>
        <dbReference type="Proteomes" id="UP000663834"/>
    </source>
</evidence>
<name>A0A816ACU7_9BILA</name>
<feature type="compositionally biased region" description="Polar residues" evidence="1">
    <location>
        <begin position="134"/>
        <end position="157"/>
    </location>
</feature>
<accession>A0A816ACU7</accession>
<dbReference type="AlphaFoldDB" id="A0A816ACU7"/>
<feature type="region of interest" description="Disordered" evidence="1">
    <location>
        <begin position="191"/>
        <end position="212"/>
    </location>
</feature>
<feature type="compositionally biased region" description="Low complexity" evidence="1">
    <location>
        <begin position="199"/>
        <end position="209"/>
    </location>
</feature>
<evidence type="ECO:0000313" key="2">
    <source>
        <dbReference type="EMBL" id="CAF1594341.1"/>
    </source>
</evidence>